<evidence type="ECO:0000313" key="2">
    <source>
        <dbReference type="EMBL" id="CAD5227980.1"/>
    </source>
</evidence>
<gene>
    <name evidence="2" type="ORF">BOKJ2_LOCUS12449</name>
</gene>
<dbReference type="Proteomes" id="UP000614601">
    <property type="component" value="Unassembled WGS sequence"/>
</dbReference>
<accession>A0A811LK29</accession>
<dbReference type="EMBL" id="CAJFDH010000006">
    <property type="protein sequence ID" value="CAD5227980.1"/>
    <property type="molecule type" value="Genomic_DNA"/>
</dbReference>
<keyword evidence="1" id="KW-0732">Signal</keyword>
<keyword evidence="3" id="KW-1185">Reference proteome</keyword>
<protein>
    <submittedName>
        <fullName evidence="2">Uncharacterized protein</fullName>
    </submittedName>
</protein>
<organism evidence="2 3">
    <name type="scientific">Bursaphelenchus okinawaensis</name>
    <dbReference type="NCBI Taxonomy" id="465554"/>
    <lineage>
        <taxon>Eukaryota</taxon>
        <taxon>Metazoa</taxon>
        <taxon>Ecdysozoa</taxon>
        <taxon>Nematoda</taxon>
        <taxon>Chromadorea</taxon>
        <taxon>Rhabditida</taxon>
        <taxon>Tylenchina</taxon>
        <taxon>Tylenchomorpha</taxon>
        <taxon>Aphelenchoidea</taxon>
        <taxon>Aphelenchoididae</taxon>
        <taxon>Bursaphelenchus</taxon>
    </lineage>
</organism>
<feature type="chain" id="PRO_5035595773" evidence="1">
    <location>
        <begin position="27"/>
        <end position="72"/>
    </location>
</feature>
<reference evidence="2" key="1">
    <citation type="submission" date="2020-09" db="EMBL/GenBank/DDBJ databases">
        <authorList>
            <person name="Kikuchi T."/>
        </authorList>
    </citation>
    <scope>NUCLEOTIDE SEQUENCE</scope>
    <source>
        <strain evidence="2">SH1</strain>
    </source>
</reference>
<sequence length="72" mass="7851">MAFQRNLAFCLFAILLMGFVVEESTAQYYGGYGYGYPGYAGYGYGYPGYGYGYGYYGKRAAGIGPEALKDSN</sequence>
<evidence type="ECO:0000313" key="3">
    <source>
        <dbReference type="Proteomes" id="UP000614601"/>
    </source>
</evidence>
<dbReference type="AlphaFoldDB" id="A0A811LK29"/>
<dbReference type="EMBL" id="CAJFCW020000006">
    <property type="protein sequence ID" value="CAG9123943.1"/>
    <property type="molecule type" value="Genomic_DNA"/>
</dbReference>
<evidence type="ECO:0000256" key="1">
    <source>
        <dbReference type="SAM" id="SignalP"/>
    </source>
</evidence>
<name>A0A811LK29_9BILA</name>
<feature type="signal peptide" evidence="1">
    <location>
        <begin position="1"/>
        <end position="26"/>
    </location>
</feature>
<dbReference type="Proteomes" id="UP000783686">
    <property type="component" value="Unassembled WGS sequence"/>
</dbReference>
<proteinExistence type="predicted"/>
<comment type="caution">
    <text evidence="2">The sequence shown here is derived from an EMBL/GenBank/DDBJ whole genome shotgun (WGS) entry which is preliminary data.</text>
</comment>